<gene>
    <name evidence="3" type="ORF">BQ4739_LOCUS13807</name>
</gene>
<accession>A0A383W7C1</accession>
<sequence length="577" mass="61870">MQEDRTSPAKKPSLCGTPIAQDSAPAAHEWTGNAAIINNVVRLLSTGQDVLRCELVNSTWHSSATSQVLPPMCLSTQALNKTNQFCMRHNGRRLAALRVAFLTETITTRREVSAVTRATNQQALEIVANAATNLGSLTIDDAGCSLQDSPWRRLTSLTRLDLNNSGAYNLPSSLGALTGLQHLSIHQFTQIGSLVNCNVYTGDKTPWVQQLTNLTTLSVTRTNRFNSIGGDLPASLQELNLNENPVFEYLPESIGELTDLRSLTLSGPMMRYLPQGIGSLPQLSRLFFNKCDRLGALPDTFAQSTSIRSLGVICNTLNRGQIGSISNDDKTFSKPPGYLSKGGLLKMPAVTSLAISLPRSSWILQGAAPTASLSCLTSLHIFHSPILLSSGELGLESFLAGLPALRCLQLSGIAKVESVESLTVLTGLTSLTIDGAEGIVTLPSFERLGLLQRLVLKGCSSVKVLSGMQGLASLTHLRLHDMMSLGSLPAELGELKQLRELIVYFCPCVRKFPASLQQLQLQLQLLSIGSLNERCAVAKRLVASAKQRDAFRYPTDLGLTGAVAVVGGGIGMVRGGL</sequence>
<comment type="subcellular location">
    <subcellularLocation>
        <location evidence="1">Cytoplasm</location>
        <location evidence="1">Cytoskeleton</location>
        <location evidence="1">Cilium axoneme</location>
    </subcellularLocation>
</comment>
<organism evidence="3 4">
    <name type="scientific">Tetradesmus obliquus</name>
    <name type="common">Green alga</name>
    <name type="synonym">Acutodesmus obliquus</name>
    <dbReference type="NCBI Taxonomy" id="3088"/>
    <lineage>
        <taxon>Eukaryota</taxon>
        <taxon>Viridiplantae</taxon>
        <taxon>Chlorophyta</taxon>
        <taxon>core chlorophytes</taxon>
        <taxon>Chlorophyceae</taxon>
        <taxon>CS clade</taxon>
        <taxon>Sphaeropleales</taxon>
        <taxon>Scenedesmaceae</taxon>
        <taxon>Tetradesmus</taxon>
    </lineage>
</organism>
<name>A0A383W7C1_TETOB</name>
<dbReference type="Gene3D" id="3.80.10.10">
    <property type="entry name" value="Ribonuclease Inhibitor"/>
    <property type="match status" value="2"/>
</dbReference>
<dbReference type="AlphaFoldDB" id="A0A383W7C1"/>
<evidence type="ECO:0000313" key="3">
    <source>
        <dbReference type="EMBL" id="SZX73545.1"/>
    </source>
</evidence>
<keyword evidence="4" id="KW-1185">Reference proteome</keyword>
<evidence type="ECO:0000256" key="1">
    <source>
        <dbReference type="ARBA" id="ARBA00004430"/>
    </source>
</evidence>
<dbReference type="PANTHER" id="PTHR47186:SF3">
    <property type="entry name" value="OS09G0267800 PROTEIN"/>
    <property type="match status" value="1"/>
</dbReference>
<dbReference type="InterPro" id="IPR032675">
    <property type="entry name" value="LRR_dom_sf"/>
</dbReference>
<dbReference type="Proteomes" id="UP000256970">
    <property type="component" value="Unassembled WGS sequence"/>
</dbReference>
<dbReference type="GO" id="GO:0005930">
    <property type="term" value="C:axoneme"/>
    <property type="evidence" value="ECO:0007669"/>
    <property type="project" value="UniProtKB-SubCell"/>
</dbReference>
<dbReference type="EMBL" id="FNXT01001193">
    <property type="protein sequence ID" value="SZX73545.1"/>
    <property type="molecule type" value="Genomic_DNA"/>
</dbReference>
<evidence type="ECO:0000313" key="4">
    <source>
        <dbReference type="Proteomes" id="UP000256970"/>
    </source>
</evidence>
<proteinExistence type="predicted"/>
<dbReference type="SUPFAM" id="SSF52047">
    <property type="entry name" value="RNI-like"/>
    <property type="match status" value="1"/>
</dbReference>
<protein>
    <submittedName>
        <fullName evidence="3">Uncharacterized protein</fullName>
    </submittedName>
</protein>
<evidence type="ECO:0000256" key="2">
    <source>
        <dbReference type="SAM" id="MobiDB-lite"/>
    </source>
</evidence>
<reference evidence="3 4" key="1">
    <citation type="submission" date="2016-10" db="EMBL/GenBank/DDBJ databases">
        <authorList>
            <person name="Cai Z."/>
        </authorList>
    </citation>
    <scope>NUCLEOTIDE SEQUENCE [LARGE SCALE GENOMIC DNA]</scope>
</reference>
<dbReference type="PANTHER" id="PTHR47186">
    <property type="entry name" value="LEUCINE-RICH REPEAT-CONTAINING PROTEIN 57"/>
    <property type="match status" value="1"/>
</dbReference>
<feature type="region of interest" description="Disordered" evidence="2">
    <location>
        <begin position="1"/>
        <end position="20"/>
    </location>
</feature>